<protein>
    <submittedName>
        <fullName evidence="2">Uncharacterized protein</fullName>
    </submittedName>
</protein>
<dbReference type="Proteomes" id="UP000004995">
    <property type="component" value="Unassembled WGS sequence"/>
</dbReference>
<accession>K3ZDT4</accession>
<dbReference type="eggNOG" id="ENOG502R4SW">
    <property type="taxonomic scope" value="Eukaryota"/>
</dbReference>
<dbReference type="AlphaFoldDB" id="K3ZDT4"/>
<dbReference type="Gramene" id="KQL13687">
    <property type="protein sequence ID" value="KQL13687"/>
    <property type="gene ID" value="SETIT_025011mg"/>
</dbReference>
<sequence length="72" mass="8239">MGSTPTPKLTDSSDDWRRDYHTPFPRGDALRVFHRADNTFACPVYPGTRHRWGILNEVKDHILGPPPEGREP</sequence>
<evidence type="ECO:0000313" key="2">
    <source>
        <dbReference type="EnsemblPlants" id="KQL13684"/>
    </source>
</evidence>
<feature type="compositionally biased region" description="Polar residues" evidence="1">
    <location>
        <begin position="1"/>
        <end position="10"/>
    </location>
</feature>
<dbReference type="EnsemblPlants" id="KQL13684">
    <property type="protein sequence ID" value="KQL13684"/>
    <property type="gene ID" value="SETIT_024725mg"/>
</dbReference>
<keyword evidence="3" id="KW-1185">Reference proteome</keyword>
<reference evidence="2" key="2">
    <citation type="submission" date="2018-08" db="UniProtKB">
        <authorList>
            <consortium name="EnsemblPlants"/>
        </authorList>
    </citation>
    <scope>IDENTIFICATION</scope>
    <source>
        <strain evidence="2">Yugu1</strain>
    </source>
</reference>
<dbReference type="Gramene" id="KQL13684">
    <property type="protein sequence ID" value="KQL13684"/>
    <property type="gene ID" value="SETIT_024725mg"/>
</dbReference>
<organism evidence="2 3">
    <name type="scientific">Setaria italica</name>
    <name type="common">Foxtail millet</name>
    <name type="synonym">Panicum italicum</name>
    <dbReference type="NCBI Taxonomy" id="4555"/>
    <lineage>
        <taxon>Eukaryota</taxon>
        <taxon>Viridiplantae</taxon>
        <taxon>Streptophyta</taxon>
        <taxon>Embryophyta</taxon>
        <taxon>Tracheophyta</taxon>
        <taxon>Spermatophyta</taxon>
        <taxon>Magnoliopsida</taxon>
        <taxon>Liliopsida</taxon>
        <taxon>Poales</taxon>
        <taxon>Poaceae</taxon>
        <taxon>PACMAD clade</taxon>
        <taxon>Panicoideae</taxon>
        <taxon>Panicodae</taxon>
        <taxon>Paniceae</taxon>
        <taxon>Cenchrinae</taxon>
        <taxon>Setaria</taxon>
    </lineage>
</organism>
<name>K3ZDT4_SETIT</name>
<reference evidence="3" key="1">
    <citation type="journal article" date="2012" name="Nat. Biotechnol.">
        <title>Reference genome sequence of the model plant Setaria.</title>
        <authorList>
            <person name="Bennetzen J.L."/>
            <person name="Schmutz J."/>
            <person name="Wang H."/>
            <person name="Percifield R."/>
            <person name="Hawkins J."/>
            <person name="Pontaroli A.C."/>
            <person name="Estep M."/>
            <person name="Feng L."/>
            <person name="Vaughn J.N."/>
            <person name="Grimwood J."/>
            <person name="Jenkins J."/>
            <person name="Barry K."/>
            <person name="Lindquist E."/>
            <person name="Hellsten U."/>
            <person name="Deshpande S."/>
            <person name="Wang X."/>
            <person name="Wu X."/>
            <person name="Mitros T."/>
            <person name="Triplett J."/>
            <person name="Yang X."/>
            <person name="Ye C.Y."/>
            <person name="Mauro-Herrera M."/>
            <person name="Wang L."/>
            <person name="Li P."/>
            <person name="Sharma M."/>
            <person name="Sharma R."/>
            <person name="Ronald P.C."/>
            <person name="Panaud O."/>
            <person name="Kellogg E.A."/>
            <person name="Brutnell T.P."/>
            <person name="Doust A.N."/>
            <person name="Tuskan G.A."/>
            <person name="Rokhsar D."/>
            <person name="Devos K.M."/>
        </authorList>
    </citation>
    <scope>NUCLEOTIDE SEQUENCE [LARGE SCALE GENOMIC DNA]</scope>
    <source>
        <strain evidence="3">cv. Yugu1</strain>
    </source>
</reference>
<dbReference type="EnsemblPlants" id="KQL13687">
    <property type="protein sequence ID" value="KQL13687"/>
    <property type="gene ID" value="SETIT_025011mg"/>
</dbReference>
<proteinExistence type="predicted"/>
<feature type="region of interest" description="Disordered" evidence="1">
    <location>
        <begin position="1"/>
        <end position="20"/>
    </location>
</feature>
<evidence type="ECO:0000256" key="1">
    <source>
        <dbReference type="SAM" id="MobiDB-lite"/>
    </source>
</evidence>
<dbReference type="HOGENOM" id="CLU_2727008_0_0_1"/>
<dbReference type="EMBL" id="AGNK02001471">
    <property type="status" value="NOT_ANNOTATED_CDS"/>
    <property type="molecule type" value="Genomic_DNA"/>
</dbReference>
<evidence type="ECO:0000313" key="3">
    <source>
        <dbReference type="Proteomes" id="UP000004995"/>
    </source>
</evidence>